<feature type="domain" description="Serpin" evidence="4">
    <location>
        <begin position="7"/>
        <end position="114"/>
    </location>
</feature>
<dbReference type="KEGG" id="cqu:CpipJ_CPIJ007023"/>
<dbReference type="STRING" id="7176.B0WIB2"/>
<organism>
    <name type="scientific">Culex quinquefasciatus</name>
    <name type="common">Southern house mosquito</name>
    <name type="synonym">Culex pungens</name>
    <dbReference type="NCBI Taxonomy" id="7176"/>
    <lineage>
        <taxon>Eukaryota</taxon>
        <taxon>Metazoa</taxon>
        <taxon>Ecdysozoa</taxon>
        <taxon>Arthropoda</taxon>
        <taxon>Hexapoda</taxon>
        <taxon>Insecta</taxon>
        <taxon>Pterygota</taxon>
        <taxon>Neoptera</taxon>
        <taxon>Endopterygota</taxon>
        <taxon>Diptera</taxon>
        <taxon>Nematocera</taxon>
        <taxon>Culicoidea</taxon>
        <taxon>Culicidae</taxon>
        <taxon>Culicinae</taxon>
        <taxon>Culicini</taxon>
        <taxon>Culex</taxon>
        <taxon>Culex</taxon>
    </lineage>
</organism>
<evidence type="ECO:0000313" key="5">
    <source>
        <dbReference type="EMBL" id="EDS28338.1"/>
    </source>
</evidence>
<dbReference type="OrthoDB" id="7758180at2759"/>
<proteinExistence type="inferred from homology"/>
<dbReference type="SUPFAM" id="SSF56574">
    <property type="entry name" value="Serpins"/>
    <property type="match status" value="1"/>
</dbReference>
<dbReference type="Proteomes" id="UP000002320">
    <property type="component" value="Unassembled WGS sequence"/>
</dbReference>
<accession>B0WIB2</accession>
<reference evidence="5" key="1">
    <citation type="submission" date="2007-03" db="EMBL/GenBank/DDBJ databases">
        <title>Annotation of Culex pipiens quinquefasciatus.</title>
        <authorList>
            <consortium name="The Broad Institute Genome Sequencing Platform"/>
            <person name="Atkinson P.W."/>
            <person name="Hemingway J."/>
            <person name="Christensen B.M."/>
            <person name="Higgs S."/>
            <person name="Kodira C."/>
            <person name="Hannick L."/>
            <person name="Megy K."/>
            <person name="O'Leary S."/>
            <person name="Pearson M."/>
            <person name="Haas B.J."/>
            <person name="Mauceli E."/>
            <person name="Wortman J.R."/>
            <person name="Lee N.H."/>
            <person name="Guigo R."/>
            <person name="Stanke M."/>
            <person name="Alvarado L."/>
            <person name="Amedeo P."/>
            <person name="Antoine C.H."/>
            <person name="Arensburger P."/>
            <person name="Bidwell S.L."/>
            <person name="Crawford M."/>
            <person name="Camaro F."/>
            <person name="Devon K."/>
            <person name="Engels R."/>
            <person name="Hammond M."/>
            <person name="Howarth C."/>
            <person name="Koehrsen M."/>
            <person name="Lawson D."/>
            <person name="Montgomery P."/>
            <person name="Nene V."/>
            <person name="Nusbaum C."/>
            <person name="Puiu D."/>
            <person name="Romero-Severson J."/>
            <person name="Severson D.W."/>
            <person name="Shumway M."/>
            <person name="Sisk P."/>
            <person name="Stolte C."/>
            <person name="Zeng Q."/>
            <person name="Eisenstadt E."/>
            <person name="Fraser-Liggett C."/>
            <person name="Strausberg R."/>
            <person name="Galagan J."/>
            <person name="Birren B."/>
            <person name="Collins F.H."/>
        </authorList>
    </citation>
    <scope>NUCLEOTIDE SEQUENCE [LARGE SCALE GENOMIC DNA]</scope>
    <source>
        <strain evidence="5">JHB</strain>
    </source>
</reference>
<dbReference type="InterPro" id="IPR000215">
    <property type="entry name" value="Serpin_fam"/>
</dbReference>
<dbReference type="EMBL" id="DS231945">
    <property type="protein sequence ID" value="EDS28338.1"/>
    <property type="molecule type" value="Genomic_DNA"/>
</dbReference>
<dbReference type="InterPro" id="IPR042178">
    <property type="entry name" value="Serpin_sf_1"/>
</dbReference>
<sequence length="117" mass="13099">MDSVMDVEKGEIEIPKFKTSSKIKAKDVLQSMGLESAFEEGAFRVFAEHPAQLTELRQNAVIEVSESGTKAAAITVGGIDLRSGPLYDFIADRPFMYLIRRMSTKEIIFIGHFSHFK</sequence>
<dbReference type="AlphaFoldDB" id="B0WIB2"/>
<evidence type="ECO:0000256" key="3">
    <source>
        <dbReference type="ARBA" id="ARBA00022900"/>
    </source>
</evidence>
<evidence type="ECO:0000256" key="2">
    <source>
        <dbReference type="ARBA" id="ARBA00022690"/>
    </source>
</evidence>
<evidence type="ECO:0000313" key="7">
    <source>
        <dbReference type="Proteomes" id="UP000002320"/>
    </source>
</evidence>
<keyword evidence="3" id="KW-0722">Serine protease inhibitor</keyword>
<dbReference type="Pfam" id="PF00079">
    <property type="entry name" value="Serpin"/>
    <property type="match status" value="1"/>
</dbReference>
<dbReference type="HOGENOM" id="CLU_023330_6_2_1"/>
<dbReference type="PROSITE" id="PS00284">
    <property type="entry name" value="SERPIN"/>
    <property type="match status" value="1"/>
</dbReference>
<dbReference type="PANTHER" id="PTHR11461:SF211">
    <property type="entry name" value="GH10112P-RELATED"/>
    <property type="match status" value="1"/>
</dbReference>
<dbReference type="EnsemblMetazoa" id="CPIJ007023-RA">
    <property type="protein sequence ID" value="CPIJ007023-PA"/>
    <property type="gene ID" value="CPIJ007023"/>
</dbReference>
<protein>
    <submittedName>
        <fullName evidence="5 6">Serine protease inhibitor</fullName>
    </submittedName>
</protein>
<dbReference type="GO" id="GO:0005615">
    <property type="term" value="C:extracellular space"/>
    <property type="evidence" value="ECO:0007669"/>
    <property type="project" value="InterPro"/>
</dbReference>
<dbReference type="InterPro" id="IPR023795">
    <property type="entry name" value="Serpin_CS"/>
</dbReference>
<keyword evidence="2" id="KW-0646">Protease inhibitor</keyword>
<keyword evidence="7" id="KW-1185">Reference proteome</keyword>
<evidence type="ECO:0000313" key="6">
    <source>
        <dbReference type="EnsemblMetazoa" id="CPIJ007023-PA"/>
    </source>
</evidence>
<dbReference type="Gene3D" id="2.30.39.10">
    <property type="entry name" value="Alpha-1-antitrypsin, domain 1"/>
    <property type="match status" value="1"/>
</dbReference>
<dbReference type="eggNOG" id="KOG2392">
    <property type="taxonomic scope" value="Eukaryota"/>
</dbReference>
<gene>
    <name evidence="6" type="primary">6038696</name>
    <name evidence="5" type="ORF">CpipJ_CPIJ007023</name>
</gene>
<evidence type="ECO:0000259" key="4">
    <source>
        <dbReference type="Pfam" id="PF00079"/>
    </source>
</evidence>
<dbReference type="InterPro" id="IPR042185">
    <property type="entry name" value="Serpin_sf_2"/>
</dbReference>
<dbReference type="GO" id="GO:0004867">
    <property type="term" value="F:serine-type endopeptidase inhibitor activity"/>
    <property type="evidence" value="ECO:0007669"/>
    <property type="project" value="UniProtKB-KW"/>
</dbReference>
<dbReference type="VEuPathDB" id="VectorBase:CPIJ007023"/>
<comment type="similarity">
    <text evidence="1">Belongs to the serpin family.</text>
</comment>
<reference evidence="6" key="2">
    <citation type="submission" date="2020-05" db="UniProtKB">
        <authorList>
            <consortium name="EnsemblMetazoa"/>
        </authorList>
    </citation>
    <scope>IDENTIFICATION</scope>
    <source>
        <strain evidence="6">JHB</strain>
    </source>
</reference>
<dbReference type="InterPro" id="IPR023796">
    <property type="entry name" value="Serpin_dom"/>
</dbReference>
<dbReference type="PANTHER" id="PTHR11461">
    <property type="entry name" value="SERINE PROTEASE INHIBITOR, SERPIN"/>
    <property type="match status" value="1"/>
</dbReference>
<evidence type="ECO:0000256" key="1">
    <source>
        <dbReference type="ARBA" id="ARBA00009500"/>
    </source>
</evidence>
<name>B0WIB2_CULQU</name>
<dbReference type="VEuPathDB" id="VectorBase:CQUJHB007810"/>
<dbReference type="Gene3D" id="3.30.497.10">
    <property type="entry name" value="Antithrombin, subunit I, domain 2"/>
    <property type="match status" value="1"/>
</dbReference>
<dbReference type="InParanoid" id="B0WIB2"/>
<dbReference type="InterPro" id="IPR036186">
    <property type="entry name" value="Serpin_sf"/>
</dbReference>